<dbReference type="PANTHER" id="PTHR47642:SF5">
    <property type="entry name" value="ATP-DEPENDENT DNA HELICASE"/>
    <property type="match status" value="1"/>
</dbReference>
<proteinExistence type="inferred from homology"/>
<name>A0A5C3LFS1_COPMA</name>
<dbReference type="SUPFAM" id="SSF52540">
    <property type="entry name" value="P-loop containing nucleoside triphosphate hydrolases"/>
    <property type="match status" value="1"/>
</dbReference>
<evidence type="ECO:0000259" key="4">
    <source>
        <dbReference type="Pfam" id="PF05970"/>
    </source>
</evidence>
<evidence type="ECO:0000313" key="5">
    <source>
        <dbReference type="EMBL" id="TFK30736.1"/>
    </source>
</evidence>
<dbReference type="GO" id="GO:0043139">
    <property type="term" value="F:5'-3' DNA helicase activity"/>
    <property type="evidence" value="ECO:0007669"/>
    <property type="project" value="UniProtKB-EC"/>
</dbReference>
<evidence type="ECO:0000256" key="2">
    <source>
        <dbReference type="SAM" id="MobiDB-lite"/>
    </source>
</evidence>
<keyword evidence="1" id="KW-0378">Hydrolase</keyword>
<dbReference type="Pfam" id="PF01693">
    <property type="entry name" value="Cauli_VI"/>
    <property type="match status" value="1"/>
</dbReference>
<dbReference type="AlphaFoldDB" id="A0A5C3LFS1"/>
<feature type="compositionally biased region" description="Polar residues" evidence="2">
    <location>
        <begin position="58"/>
        <end position="67"/>
    </location>
</feature>
<dbReference type="GO" id="GO:0000723">
    <property type="term" value="P:telomere maintenance"/>
    <property type="evidence" value="ECO:0007669"/>
    <property type="project" value="InterPro"/>
</dbReference>
<keyword evidence="1" id="KW-0234">DNA repair</keyword>
<dbReference type="Gene3D" id="3.40.50.300">
    <property type="entry name" value="P-loop containing nucleotide triphosphate hydrolases"/>
    <property type="match status" value="1"/>
</dbReference>
<feature type="domain" description="DNA helicase Pif1-like DEAD-box helicase" evidence="4">
    <location>
        <begin position="104"/>
        <end position="213"/>
    </location>
</feature>
<dbReference type="Proteomes" id="UP000307440">
    <property type="component" value="Unassembled WGS sequence"/>
</dbReference>
<dbReference type="GO" id="GO:0005524">
    <property type="term" value="F:ATP binding"/>
    <property type="evidence" value="ECO:0007669"/>
    <property type="project" value="UniProtKB-KW"/>
</dbReference>
<dbReference type="GO" id="GO:0006310">
    <property type="term" value="P:DNA recombination"/>
    <property type="evidence" value="ECO:0007669"/>
    <property type="project" value="UniProtKB-KW"/>
</dbReference>
<dbReference type="STRING" id="230819.A0A5C3LFS1"/>
<dbReference type="InterPro" id="IPR027417">
    <property type="entry name" value="P-loop_NTPase"/>
</dbReference>
<feature type="domain" description="Ribonuclease H1 N-terminal" evidence="3">
    <location>
        <begin position="8"/>
        <end position="52"/>
    </location>
</feature>
<dbReference type="GO" id="GO:0016887">
    <property type="term" value="F:ATP hydrolysis activity"/>
    <property type="evidence" value="ECO:0007669"/>
    <property type="project" value="RHEA"/>
</dbReference>
<dbReference type="InterPro" id="IPR051055">
    <property type="entry name" value="PIF1_helicase"/>
</dbReference>
<comment type="cofactor">
    <cofactor evidence="1">
        <name>Mg(2+)</name>
        <dbReference type="ChEBI" id="CHEBI:18420"/>
    </cofactor>
</comment>
<dbReference type="InterPro" id="IPR011320">
    <property type="entry name" value="RNase_H1_N"/>
</dbReference>
<dbReference type="InterPro" id="IPR009027">
    <property type="entry name" value="Ribosomal_bL9/RNase_H1_N"/>
</dbReference>
<evidence type="ECO:0000259" key="3">
    <source>
        <dbReference type="Pfam" id="PF01693"/>
    </source>
</evidence>
<evidence type="ECO:0000256" key="1">
    <source>
        <dbReference type="RuleBase" id="RU363044"/>
    </source>
</evidence>
<keyword evidence="1" id="KW-0067">ATP-binding</keyword>
<dbReference type="InterPro" id="IPR037056">
    <property type="entry name" value="RNase_H1_N_sf"/>
</dbReference>
<keyword evidence="1" id="KW-0547">Nucleotide-binding</keyword>
<dbReference type="PANTHER" id="PTHR47642">
    <property type="entry name" value="ATP-DEPENDENT DNA HELICASE"/>
    <property type="match status" value="1"/>
</dbReference>
<dbReference type="Pfam" id="PF05970">
    <property type="entry name" value="PIF1"/>
    <property type="match status" value="1"/>
</dbReference>
<sequence length="224" mass="24720">MPKAKSQKFYAVLIGRDAPQIYDDWENCKDKVSRYPGAVHKSFKTRKEAEAWLGEHNAQPQPLQSAFFQPHGNGKPAMKKNKKPSTSRPREDDEEVILDEPEVKLSPEQRDVLERVKAGKNVFFTGSAGTGKSVLLREIIKFCGGRHSPGLAITASTGIASVNIGGTTLHSWAGIGLGLETAAKLAGKFFGQPKFMPVLERWKQVKTLIIDESQPLLFSPLSQH</sequence>
<organism evidence="5 6">
    <name type="scientific">Coprinopsis marcescibilis</name>
    <name type="common">Agaric fungus</name>
    <name type="synonym">Psathyrella marcescibilis</name>
    <dbReference type="NCBI Taxonomy" id="230819"/>
    <lineage>
        <taxon>Eukaryota</taxon>
        <taxon>Fungi</taxon>
        <taxon>Dikarya</taxon>
        <taxon>Basidiomycota</taxon>
        <taxon>Agaricomycotina</taxon>
        <taxon>Agaricomycetes</taxon>
        <taxon>Agaricomycetidae</taxon>
        <taxon>Agaricales</taxon>
        <taxon>Agaricineae</taxon>
        <taxon>Psathyrellaceae</taxon>
        <taxon>Coprinopsis</taxon>
    </lineage>
</organism>
<feature type="region of interest" description="Disordered" evidence="2">
    <location>
        <begin position="53"/>
        <end position="94"/>
    </location>
</feature>
<gene>
    <name evidence="5" type="ORF">FA15DRAFT_27710</name>
</gene>
<evidence type="ECO:0000313" key="6">
    <source>
        <dbReference type="Proteomes" id="UP000307440"/>
    </source>
</evidence>
<accession>A0A5C3LFS1</accession>
<dbReference type="EC" id="5.6.2.3" evidence="1"/>
<dbReference type="SUPFAM" id="SSF55658">
    <property type="entry name" value="L9 N-domain-like"/>
    <property type="match status" value="1"/>
</dbReference>
<comment type="similarity">
    <text evidence="1">Belongs to the helicase family.</text>
</comment>
<dbReference type="Gene3D" id="3.40.970.10">
    <property type="entry name" value="Ribonuclease H1, N-terminal domain"/>
    <property type="match status" value="1"/>
</dbReference>
<keyword evidence="6" id="KW-1185">Reference proteome</keyword>
<dbReference type="InterPro" id="IPR010285">
    <property type="entry name" value="DNA_helicase_pif1-like_DEAD"/>
</dbReference>
<comment type="catalytic activity">
    <reaction evidence="1">
        <text>ATP + H2O = ADP + phosphate + H(+)</text>
        <dbReference type="Rhea" id="RHEA:13065"/>
        <dbReference type="ChEBI" id="CHEBI:15377"/>
        <dbReference type="ChEBI" id="CHEBI:15378"/>
        <dbReference type="ChEBI" id="CHEBI:30616"/>
        <dbReference type="ChEBI" id="CHEBI:43474"/>
        <dbReference type="ChEBI" id="CHEBI:456216"/>
        <dbReference type="EC" id="5.6.2.3"/>
    </reaction>
</comment>
<dbReference type="GO" id="GO:0006281">
    <property type="term" value="P:DNA repair"/>
    <property type="evidence" value="ECO:0007669"/>
    <property type="project" value="UniProtKB-KW"/>
</dbReference>
<keyword evidence="1" id="KW-0347">Helicase</keyword>
<reference evidence="5 6" key="1">
    <citation type="journal article" date="2019" name="Nat. Ecol. Evol.">
        <title>Megaphylogeny resolves global patterns of mushroom evolution.</title>
        <authorList>
            <person name="Varga T."/>
            <person name="Krizsan K."/>
            <person name="Foldi C."/>
            <person name="Dima B."/>
            <person name="Sanchez-Garcia M."/>
            <person name="Sanchez-Ramirez S."/>
            <person name="Szollosi G.J."/>
            <person name="Szarkandi J.G."/>
            <person name="Papp V."/>
            <person name="Albert L."/>
            <person name="Andreopoulos W."/>
            <person name="Angelini C."/>
            <person name="Antonin V."/>
            <person name="Barry K.W."/>
            <person name="Bougher N.L."/>
            <person name="Buchanan P."/>
            <person name="Buyck B."/>
            <person name="Bense V."/>
            <person name="Catcheside P."/>
            <person name="Chovatia M."/>
            <person name="Cooper J."/>
            <person name="Damon W."/>
            <person name="Desjardin D."/>
            <person name="Finy P."/>
            <person name="Geml J."/>
            <person name="Haridas S."/>
            <person name="Hughes K."/>
            <person name="Justo A."/>
            <person name="Karasinski D."/>
            <person name="Kautmanova I."/>
            <person name="Kiss B."/>
            <person name="Kocsube S."/>
            <person name="Kotiranta H."/>
            <person name="LaButti K.M."/>
            <person name="Lechner B.E."/>
            <person name="Liimatainen K."/>
            <person name="Lipzen A."/>
            <person name="Lukacs Z."/>
            <person name="Mihaltcheva S."/>
            <person name="Morgado L.N."/>
            <person name="Niskanen T."/>
            <person name="Noordeloos M.E."/>
            <person name="Ohm R.A."/>
            <person name="Ortiz-Santana B."/>
            <person name="Ovrebo C."/>
            <person name="Racz N."/>
            <person name="Riley R."/>
            <person name="Savchenko A."/>
            <person name="Shiryaev A."/>
            <person name="Soop K."/>
            <person name="Spirin V."/>
            <person name="Szebenyi C."/>
            <person name="Tomsovsky M."/>
            <person name="Tulloss R.E."/>
            <person name="Uehling J."/>
            <person name="Grigoriev I.V."/>
            <person name="Vagvolgyi C."/>
            <person name="Papp T."/>
            <person name="Martin F.M."/>
            <person name="Miettinen O."/>
            <person name="Hibbett D.S."/>
            <person name="Nagy L.G."/>
        </authorList>
    </citation>
    <scope>NUCLEOTIDE SEQUENCE [LARGE SCALE GENOMIC DNA]</scope>
    <source>
        <strain evidence="5 6">CBS 121175</strain>
    </source>
</reference>
<keyword evidence="1" id="KW-0233">DNA recombination</keyword>
<keyword evidence="1" id="KW-0227">DNA damage</keyword>
<dbReference type="EMBL" id="ML210146">
    <property type="protein sequence ID" value="TFK30736.1"/>
    <property type="molecule type" value="Genomic_DNA"/>
</dbReference>
<protein>
    <recommendedName>
        <fullName evidence="1">ATP-dependent DNA helicase</fullName>
        <ecNumber evidence="1">5.6.2.3</ecNumber>
    </recommendedName>
</protein>
<dbReference type="OrthoDB" id="432234at2759"/>